<dbReference type="GO" id="GO:0016079">
    <property type="term" value="P:synaptic vesicle exocytosis"/>
    <property type="evidence" value="ECO:0007669"/>
    <property type="project" value="TreeGrafter"/>
</dbReference>
<dbReference type="Pfam" id="PF05835">
    <property type="entry name" value="Synaphin"/>
    <property type="match status" value="1"/>
</dbReference>
<evidence type="ECO:0000256" key="5">
    <source>
        <dbReference type="ARBA" id="ARBA00023054"/>
    </source>
</evidence>
<feature type="region of interest" description="Disordered" evidence="7">
    <location>
        <begin position="47"/>
        <end position="115"/>
    </location>
</feature>
<dbReference type="OrthoDB" id="6229630at2759"/>
<evidence type="ECO:0000313" key="10">
    <source>
        <dbReference type="RefSeq" id="XP_027196223.1"/>
    </source>
</evidence>
<proteinExistence type="inferred from homology"/>
<keyword evidence="5" id="KW-0175">Coiled coil</keyword>
<dbReference type="RefSeq" id="XP_027196231.1">
    <property type="nucleotide sequence ID" value="XM_027340430.1"/>
</dbReference>
<evidence type="ECO:0000256" key="6">
    <source>
        <dbReference type="ARBA" id="ARBA00037297"/>
    </source>
</evidence>
<evidence type="ECO:0000256" key="2">
    <source>
        <dbReference type="ARBA" id="ARBA00022448"/>
    </source>
</evidence>
<keyword evidence="4" id="KW-0532">Neurotransmitter transport</keyword>
<evidence type="ECO:0000313" key="11">
    <source>
        <dbReference type="RefSeq" id="XP_027196231.1"/>
    </source>
</evidence>
<evidence type="ECO:0000256" key="1">
    <source>
        <dbReference type="ARBA" id="ARBA00005396"/>
    </source>
</evidence>
<reference evidence="9 10" key="1">
    <citation type="submission" date="2025-04" db="UniProtKB">
        <authorList>
            <consortium name="RefSeq"/>
        </authorList>
    </citation>
    <scope>IDENTIFICATION</scope>
    <source>
        <strain evidence="9 10">Airmid</strain>
    </source>
</reference>
<dbReference type="InterPro" id="IPR008849">
    <property type="entry name" value="Synaphin"/>
</dbReference>
<dbReference type="OMA" id="ESRCTIV"/>
<dbReference type="AlphaFoldDB" id="A0A6P6XTR1"/>
<evidence type="ECO:0000313" key="9">
    <source>
        <dbReference type="RefSeq" id="XP_027196216.1"/>
    </source>
</evidence>
<dbReference type="KEGG" id="dpte:113790716"/>
<dbReference type="GeneID" id="113790716"/>
<organism evidence="8 11">
    <name type="scientific">Dermatophagoides pteronyssinus</name>
    <name type="common">European house dust mite</name>
    <dbReference type="NCBI Taxonomy" id="6956"/>
    <lineage>
        <taxon>Eukaryota</taxon>
        <taxon>Metazoa</taxon>
        <taxon>Ecdysozoa</taxon>
        <taxon>Arthropoda</taxon>
        <taxon>Chelicerata</taxon>
        <taxon>Arachnida</taxon>
        <taxon>Acari</taxon>
        <taxon>Acariformes</taxon>
        <taxon>Sarcoptiformes</taxon>
        <taxon>Astigmata</taxon>
        <taxon>Psoroptidia</taxon>
        <taxon>Analgoidea</taxon>
        <taxon>Pyroglyphidae</taxon>
        <taxon>Dermatophagoidinae</taxon>
        <taxon>Dermatophagoides</taxon>
    </lineage>
</organism>
<keyword evidence="3" id="KW-0268">Exocytosis</keyword>
<accession>A0A6P6XTR1</accession>
<evidence type="ECO:0000256" key="4">
    <source>
        <dbReference type="ARBA" id="ARBA00022775"/>
    </source>
</evidence>
<dbReference type="FunFam" id="1.20.5.580:FF:000002">
    <property type="entry name" value="Complexin, isoform AB"/>
    <property type="match status" value="1"/>
</dbReference>
<dbReference type="GO" id="GO:0046928">
    <property type="term" value="P:regulation of neurotransmitter secretion"/>
    <property type="evidence" value="ECO:0007669"/>
    <property type="project" value="TreeGrafter"/>
</dbReference>
<dbReference type="PANTHER" id="PTHR16705">
    <property type="entry name" value="COMPLEXIN"/>
    <property type="match status" value="1"/>
</dbReference>
<dbReference type="SUPFAM" id="SSF58038">
    <property type="entry name" value="SNARE fusion complex"/>
    <property type="match status" value="1"/>
</dbReference>
<dbReference type="RefSeq" id="XP_027196216.1">
    <property type="nucleotide sequence ID" value="XM_027340415.1"/>
</dbReference>
<gene>
    <name evidence="9 10 11" type="primary">LOC113790716</name>
</gene>
<feature type="compositionally biased region" description="Basic and acidic residues" evidence="7">
    <location>
        <begin position="47"/>
        <end position="81"/>
    </location>
</feature>
<dbReference type="PANTHER" id="PTHR16705:SF4">
    <property type="entry name" value="COMPLEXIN"/>
    <property type="match status" value="1"/>
</dbReference>
<comment type="function">
    <text evidence="6">Positively regulates a late step in synaptic vesicle exocytosis.</text>
</comment>
<protein>
    <submittedName>
        <fullName evidence="9 10">Complexin-like</fullName>
    </submittedName>
</protein>
<dbReference type="GO" id="GO:0031201">
    <property type="term" value="C:SNARE complex"/>
    <property type="evidence" value="ECO:0007669"/>
    <property type="project" value="TreeGrafter"/>
</dbReference>
<evidence type="ECO:0000256" key="7">
    <source>
        <dbReference type="SAM" id="MobiDB-lite"/>
    </source>
</evidence>
<dbReference type="GO" id="GO:0019905">
    <property type="term" value="F:syntaxin binding"/>
    <property type="evidence" value="ECO:0007669"/>
    <property type="project" value="InterPro"/>
</dbReference>
<evidence type="ECO:0000256" key="3">
    <source>
        <dbReference type="ARBA" id="ARBA00022483"/>
    </source>
</evidence>
<keyword evidence="2" id="KW-0813">Transport</keyword>
<comment type="similarity">
    <text evidence="1">Belongs to the complexin/synaphin family.</text>
</comment>
<keyword evidence="8" id="KW-1185">Reference proteome</keyword>
<sequence>MAAFIAKQMMGNQLSAVKEISVGDNLSAEEKERLAQLEQERLEALKEQEERRKEKHRKMEEEREKVRKGIRDKYQIKKRENQSSIDQSDDMKNRQSIDGADPTMINGQDDDDDDEFTKLKNTIEQRINDIRTTIESRCLIM</sequence>
<dbReference type="RefSeq" id="XP_027196223.1">
    <property type="nucleotide sequence ID" value="XM_027340422.1"/>
</dbReference>
<name>A0A6P6XTR1_DERPT</name>
<dbReference type="GO" id="GO:0043195">
    <property type="term" value="C:terminal bouton"/>
    <property type="evidence" value="ECO:0007669"/>
    <property type="project" value="TreeGrafter"/>
</dbReference>
<evidence type="ECO:0000313" key="8">
    <source>
        <dbReference type="Proteomes" id="UP000515146"/>
    </source>
</evidence>
<dbReference type="Proteomes" id="UP000515146">
    <property type="component" value="Unplaced"/>
</dbReference>
<dbReference type="Gene3D" id="1.20.5.580">
    <property type="entry name" value="Single Helix bin"/>
    <property type="match status" value="1"/>
</dbReference>
<dbReference type="CDD" id="cd22808">
    <property type="entry name" value="Complexin_NTD_CPLX_I_II"/>
    <property type="match status" value="1"/>
</dbReference>